<dbReference type="Gene3D" id="3.40.50.720">
    <property type="entry name" value="NAD(P)-binding Rossmann-like Domain"/>
    <property type="match status" value="1"/>
</dbReference>
<proteinExistence type="predicted"/>
<reference evidence="1 2" key="1">
    <citation type="submission" date="2020-08" db="EMBL/GenBank/DDBJ databases">
        <title>Sequencing the genomes of 1000 actinobacteria strains.</title>
        <authorList>
            <person name="Klenk H.-P."/>
        </authorList>
    </citation>
    <scope>NUCLEOTIDE SEQUENCE [LARGE SCALE GENOMIC DNA]</scope>
    <source>
        <strain evidence="1 2">DSM 43851</strain>
    </source>
</reference>
<keyword evidence="2" id="KW-1185">Reference proteome</keyword>
<comment type="caution">
    <text evidence="1">The sequence shown here is derived from an EMBL/GenBank/DDBJ whole genome shotgun (WGS) entry which is preliminary data.</text>
</comment>
<name>A0A7W9NFW2_9PSEU</name>
<organism evidence="1 2">
    <name type="scientific">Kutzneria kofuensis</name>
    <dbReference type="NCBI Taxonomy" id="103725"/>
    <lineage>
        <taxon>Bacteria</taxon>
        <taxon>Bacillati</taxon>
        <taxon>Actinomycetota</taxon>
        <taxon>Actinomycetes</taxon>
        <taxon>Pseudonocardiales</taxon>
        <taxon>Pseudonocardiaceae</taxon>
        <taxon>Kutzneria</taxon>
    </lineage>
</organism>
<evidence type="ECO:0000313" key="1">
    <source>
        <dbReference type="EMBL" id="MBB5891862.1"/>
    </source>
</evidence>
<accession>A0A7W9NFW2</accession>
<protein>
    <recommendedName>
        <fullName evidence="3">THIF-type NAD/FAD binding fold domain-containing protein</fullName>
    </recommendedName>
</protein>
<dbReference type="AlphaFoldDB" id="A0A7W9NFW2"/>
<evidence type="ECO:0008006" key="3">
    <source>
        <dbReference type="Google" id="ProtNLM"/>
    </source>
</evidence>
<dbReference type="Proteomes" id="UP000585638">
    <property type="component" value="Unassembled WGS sequence"/>
</dbReference>
<sequence>MIRAEANVTGGAATALAAFTGMAARLFGDVAFEHPVALAPNWWGASDSTALLTALAYVRPHPARAPQRTLVVTFGIQVEAGDLGVGGDDYTVRLGRIPQPWGVVTTHALGVHAAACLAVSQLLIRVLGPLGFSGVAVDASYVTNLIDYELTAASEIPVLPPTRDRLELAVAGVGSVGTSSLALLATVFAPQLTGTSSAGALEEITVIDSDIFDRTRNPFRYPALLGIETGPKADYMASKLTELGLSARPVAKSVADWVVNRENPGFDGLVLSSVDTLTGRLEVTDVLARSTLSLGVSGLSLHAQREGFGDGFACPFCGFVSAQPPATQAGVYAETTGLSVQRVLALLQDGAQLTAADVDQAIAAGKLPAHRRDALVGRTINDLVRQAYAEAEVRMGSSAGGEEVVAVAAPQVSWFAGVLAAAEVVKQIHGLPVLTGRVDVDLSGLPPGLVRRVPADRTGRCLCRSGTRLWWYQQLYGDASVPVEVAHGAS</sequence>
<dbReference type="EMBL" id="JACHIR010000001">
    <property type="protein sequence ID" value="MBB5891862.1"/>
    <property type="molecule type" value="Genomic_DNA"/>
</dbReference>
<evidence type="ECO:0000313" key="2">
    <source>
        <dbReference type="Proteomes" id="UP000585638"/>
    </source>
</evidence>
<gene>
    <name evidence="1" type="ORF">BJ998_003058</name>
</gene>